<dbReference type="InterPro" id="IPR002490">
    <property type="entry name" value="V-ATPase_116kDa_su"/>
</dbReference>
<keyword evidence="7 9" id="KW-0406">Ion transport</keyword>
<feature type="transmembrane region" description="Helical" evidence="9">
    <location>
        <begin position="561"/>
        <end position="579"/>
    </location>
</feature>
<keyword evidence="6 9" id="KW-1133">Transmembrane helix</keyword>
<comment type="similarity">
    <text evidence="2 9">Belongs to the V-ATPase 116 kDa subunit family.</text>
</comment>
<keyword evidence="8 9" id="KW-0472">Membrane</keyword>
<evidence type="ECO:0000256" key="2">
    <source>
        <dbReference type="ARBA" id="ARBA00009904"/>
    </source>
</evidence>
<evidence type="ECO:0000313" key="11">
    <source>
        <dbReference type="EMBL" id="KAF9453655.1"/>
    </source>
</evidence>
<evidence type="ECO:0000313" key="12">
    <source>
        <dbReference type="Proteomes" id="UP000807342"/>
    </source>
</evidence>
<dbReference type="GO" id="GO:0051117">
    <property type="term" value="F:ATPase binding"/>
    <property type="evidence" value="ECO:0007669"/>
    <property type="project" value="TreeGrafter"/>
</dbReference>
<feature type="transmembrane region" description="Helical" evidence="9">
    <location>
        <begin position="791"/>
        <end position="814"/>
    </location>
</feature>
<dbReference type="OrthoDB" id="10264220at2759"/>
<organism evidence="11 12">
    <name type="scientific">Macrolepiota fuliginosa MF-IS2</name>
    <dbReference type="NCBI Taxonomy" id="1400762"/>
    <lineage>
        <taxon>Eukaryota</taxon>
        <taxon>Fungi</taxon>
        <taxon>Dikarya</taxon>
        <taxon>Basidiomycota</taxon>
        <taxon>Agaricomycotina</taxon>
        <taxon>Agaricomycetes</taxon>
        <taxon>Agaricomycetidae</taxon>
        <taxon>Agaricales</taxon>
        <taxon>Agaricineae</taxon>
        <taxon>Agaricaceae</taxon>
        <taxon>Macrolepiota</taxon>
    </lineage>
</organism>
<comment type="caution">
    <text evidence="11">The sequence shown here is derived from an EMBL/GenBank/DDBJ whole genome shotgun (WGS) entry which is preliminary data.</text>
</comment>
<dbReference type="AlphaFoldDB" id="A0A9P6C964"/>
<dbReference type="GO" id="GO:0000329">
    <property type="term" value="C:fungal-type vacuole membrane"/>
    <property type="evidence" value="ECO:0007669"/>
    <property type="project" value="TreeGrafter"/>
</dbReference>
<evidence type="ECO:0000256" key="1">
    <source>
        <dbReference type="ARBA" id="ARBA00004141"/>
    </source>
</evidence>
<keyword evidence="4 9" id="KW-0812">Transmembrane</keyword>
<feature type="transmembrane region" description="Helical" evidence="9">
    <location>
        <begin position="657"/>
        <end position="675"/>
    </location>
</feature>
<dbReference type="PIRSF" id="PIRSF001293">
    <property type="entry name" value="ATP6V0A1"/>
    <property type="match status" value="1"/>
</dbReference>
<dbReference type="GO" id="GO:0007035">
    <property type="term" value="P:vacuolar acidification"/>
    <property type="evidence" value="ECO:0007669"/>
    <property type="project" value="TreeGrafter"/>
</dbReference>
<evidence type="ECO:0000256" key="7">
    <source>
        <dbReference type="ARBA" id="ARBA00023065"/>
    </source>
</evidence>
<feature type="transmembrane region" description="Helical" evidence="9">
    <location>
        <begin position="433"/>
        <end position="464"/>
    </location>
</feature>
<keyword evidence="10" id="KW-0175">Coiled coil</keyword>
<gene>
    <name evidence="11" type="ORF">P691DRAFT_791532</name>
</gene>
<comment type="function">
    <text evidence="9">Essential component of the vacuolar proton pump (V-ATPase), a multimeric enzyme that catalyzes the translocation of protons across the membranes. Required for assembly and activity of the V-ATPase.</text>
</comment>
<evidence type="ECO:0000256" key="8">
    <source>
        <dbReference type="ARBA" id="ARBA00023136"/>
    </source>
</evidence>
<keyword evidence="3 9" id="KW-0813">Transport</keyword>
<comment type="subcellular location">
    <subcellularLocation>
        <location evidence="1">Membrane</location>
        <topology evidence="1">Multi-pass membrane protein</topology>
    </subcellularLocation>
</comment>
<dbReference type="GO" id="GO:0046961">
    <property type="term" value="F:proton-transporting ATPase activity, rotational mechanism"/>
    <property type="evidence" value="ECO:0007669"/>
    <property type="project" value="InterPro"/>
</dbReference>
<dbReference type="EMBL" id="MU151059">
    <property type="protein sequence ID" value="KAF9453655.1"/>
    <property type="molecule type" value="Genomic_DNA"/>
</dbReference>
<accession>A0A9P6C964</accession>
<sequence>MSDEYPSLFQSEQMSLVQLFVPTEVAHDTVAELGELGDVQFKDLNPNVNPFQRSFVGEIRRVDEMARRVRFFAGQIEKEKDTIPLRPLYDSAPLITVGPRAAQTMDELDTVLAEHETKLTRMNENYNTLTDRLKQLVEARHVLSETAVFFDRAHGHSPDIRTSFDDSAAPLLQHDDHESQYTPGDVQFDLEFVAGTIDRSRVATFERVLWRVLRGNLYMNHTDISEPFVDPATGTETWKNVFIIFAHGDVLLAKIRKIAESMGATLYPIDANADKRADALREVTARIEDLQMVLYNTGLTRRGELVKIGESLRSWQDVVRKEKLIYETLNLFNYDVRRKTLIAEGWVPTRDITRIQLALRHATVSVYLDRGCNGRLMDALQEESGTSVPPILHELRTHKTPPTFHRTNKFTEAFQTIMDSYGIAKYQETNPGLFAIITFPFLFAVMFGDIGHGFIIFFAAVYMIFNERRLGKADLDEITGQFFYGRYIILLMGLFSTYTGLMYNDIFSKSLHIWHSGWDFAETNGTTVGVFNGHTYPFGLDPGWHGADNGLVFTNSYKMKMSIVLGVIHMTFALCLQLPNHIKFKRPLDIWANFVPQMIFLQSIFGYLVVCILYKWSIDWSTASTQPPSLLNMLISMFLSPGNVAPEVQLYRGQSTVQVVLLSLAAICVPWLLIAKPYVMWKEMKKIQGQGYVGLNHGDDVPRDHPDDALEGEEEGNGRAIIEDAEGGEEHHDFGEVVIHQVIHTIEFCLGCISHTASYLRLWALSLAHAQLSEVLWSMTLEKFLGPTTLFGWAGLIIIGALWFSMTVFVLCIMEGLSAFLHALRLHWVEANSKHFEGGGHAFTPLTFANLESKD</sequence>
<dbReference type="InterPro" id="IPR026028">
    <property type="entry name" value="V-type_ATPase_116kDa_su_euka"/>
</dbReference>
<feature type="transmembrane region" description="Helical" evidence="9">
    <location>
        <begin position="484"/>
        <end position="503"/>
    </location>
</feature>
<dbReference type="Pfam" id="PF01496">
    <property type="entry name" value="V_ATPase_I"/>
    <property type="match status" value="1"/>
</dbReference>
<name>A0A9P6C964_9AGAR</name>
<reference evidence="11" key="1">
    <citation type="submission" date="2020-11" db="EMBL/GenBank/DDBJ databases">
        <authorList>
            <consortium name="DOE Joint Genome Institute"/>
            <person name="Ahrendt S."/>
            <person name="Riley R."/>
            <person name="Andreopoulos W."/>
            <person name="Labutti K."/>
            <person name="Pangilinan J."/>
            <person name="Ruiz-Duenas F.J."/>
            <person name="Barrasa J.M."/>
            <person name="Sanchez-Garcia M."/>
            <person name="Camarero S."/>
            <person name="Miyauchi S."/>
            <person name="Serrano A."/>
            <person name="Linde D."/>
            <person name="Babiker R."/>
            <person name="Drula E."/>
            <person name="Ayuso-Fernandez I."/>
            <person name="Pacheco R."/>
            <person name="Padilla G."/>
            <person name="Ferreira P."/>
            <person name="Barriuso J."/>
            <person name="Kellner H."/>
            <person name="Castanera R."/>
            <person name="Alfaro M."/>
            <person name="Ramirez L."/>
            <person name="Pisabarro A.G."/>
            <person name="Kuo A."/>
            <person name="Tritt A."/>
            <person name="Lipzen A."/>
            <person name="He G."/>
            <person name="Yan M."/>
            <person name="Ng V."/>
            <person name="Cullen D."/>
            <person name="Martin F."/>
            <person name="Rosso M.-N."/>
            <person name="Henrissat B."/>
            <person name="Hibbett D."/>
            <person name="Martinez A.T."/>
            <person name="Grigoriev I.V."/>
        </authorList>
    </citation>
    <scope>NUCLEOTIDE SEQUENCE</scope>
    <source>
        <strain evidence="11">MF-IS2</strain>
    </source>
</reference>
<evidence type="ECO:0000256" key="4">
    <source>
        <dbReference type="ARBA" id="ARBA00022692"/>
    </source>
</evidence>
<evidence type="ECO:0000256" key="3">
    <source>
        <dbReference type="ARBA" id="ARBA00022448"/>
    </source>
</evidence>
<feature type="coiled-coil region" evidence="10">
    <location>
        <begin position="105"/>
        <end position="139"/>
    </location>
</feature>
<evidence type="ECO:0000256" key="10">
    <source>
        <dbReference type="SAM" id="Coils"/>
    </source>
</evidence>
<dbReference type="Proteomes" id="UP000807342">
    <property type="component" value="Unassembled WGS sequence"/>
</dbReference>
<evidence type="ECO:0000256" key="6">
    <source>
        <dbReference type="ARBA" id="ARBA00022989"/>
    </source>
</evidence>
<proteinExistence type="inferred from homology"/>
<dbReference type="PANTHER" id="PTHR11629">
    <property type="entry name" value="VACUOLAR PROTON ATPASES"/>
    <property type="match status" value="1"/>
</dbReference>
<feature type="transmembrane region" description="Helical" evidence="9">
    <location>
        <begin position="599"/>
        <end position="617"/>
    </location>
</feature>
<protein>
    <recommendedName>
        <fullName evidence="9">V-type proton ATPase subunit a</fullName>
    </recommendedName>
</protein>
<evidence type="ECO:0000256" key="5">
    <source>
        <dbReference type="ARBA" id="ARBA00022781"/>
    </source>
</evidence>
<dbReference type="PANTHER" id="PTHR11629:SF63">
    <property type="entry name" value="V-TYPE PROTON ATPASE SUBUNIT A"/>
    <property type="match status" value="1"/>
</dbReference>
<dbReference type="GO" id="GO:0000220">
    <property type="term" value="C:vacuolar proton-transporting V-type ATPase, V0 domain"/>
    <property type="evidence" value="ECO:0007669"/>
    <property type="project" value="InterPro"/>
</dbReference>
<evidence type="ECO:0000256" key="9">
    <source>
        <dbReference type="RuleBase" id="RU361189"/>
    </source>
</evidence>
<keyword evidence="12" id="KW-1185">Reference proteome</keyword>
<keyword evidence="5 9" id="KW-0375">Hydrogen ion transport</keyword>